<proteinExistence type="predicted"/>
<protein>
    <submittedName>
        <fullName evidence="1">Uncharacterized protein</fullName>
    </submittedName>
</protein>
<organism evidence="1 2">
    <name type="scientific">Pseudomonas fluorescens</name>
    <dbReference type="NCBI Taxonomy" id="294"/>
    <lineage>
        <taxon>Bacteria</taxon>
        <taxon>Pseudomonadati</taxon>
        <taxon>Pseudomonadota</taxon>
        <taxon>Gammaproteobacteria</taxon>
        <taxon>Pseudomonadales</taxon>
        <taxon>Pseudomonadaceae</taxon>
        <taxon>Pseudomonas</taxon>
    </lineage>
</organism>
<gene>
    <name evidence="1" type="ORF">VC35_15430</name>
</gene>
<dbReference type="Proteomes" id="UP000033588">
    <property type="component" value="Unassembled WGS sequence"/>
</dbReference>
<dbReference type="EMBL" id="LACC01000017">
    <property type="protein sequence ID" value="KJZ45456.1"/>
    <property type="molecule type" value="Genomic_DNA"/>
</dbReference>
<evidence type="ECO:0000313" key="2">
    <source>
        <dbReference type="Proteomes" id="UP000033588"/>
    </source>
</evidence>
<evidence type="ECO:0000313" key="1">
    <source>
        <dbReference type="EMBL" id="KJZ45456.1"/>
    </source>
</evidence>
<dbReference type="PATRIC" id="fig|294.132.peg.1869"/>
<comment type="caution">
    <text evidence="1">The sequence shown here is derived from an EMBL/GenBank/DDBJ whole genome shotgun (WGS) entry which is preliminary data.</text>
</comment>
<name>A0A0F4TLZ4_PSEFL</name>
<reference evidence="1 2" key="1">
    <citation type="submission" date="2015-03" db="EMBL/GenBank/DDBJ databases">
        <title>Comparative genomics of Pseudomonas insights into diversity of traits involved in vanlence and defense.</title>
        <authorList>
            <person name="Qin Y."/>
        </authorList>
    </citation>
    <scope>NUCLEOTIDE SEQUENCE [LARGE SCALE GENOMIC DNA]</scope>
    <source>
        <strain evidence="1 2">C8</strain>
    </source>
</reference>
<dbReference type="AlphaFoldDB" id="A0A0F4TLZ4"/>
<sequence>MGILMNTINRYHIRTHHKNIIRVASTQEFFAKFARKHQIVIAQYNYIFTLKEFTLEKTVERTKIPKIAVRPQYFYKWKVNHQRVYFFLSLQPIRVINKNTDKARTTRHDVRQ</sequence>
<accession>A0A0F4TLZ4</accession>